<evidence type="ECO:0000313" key="2">
    <source>
        <dbReference type="Proteomes" id="UP000178370"/>
    </source>
</evidence>
<dbReference type="InterPro" id="IPR036113">
    <property type="entry name" value="Asp/Glu-ADT_sf_sub_c"/>
</dbReference>
<name>A0A1F6CNU5_9BACT</name>
<gene>
    <name evidence="1" type="ORF">A2763_03640</name>
</gene>
<evidence type="ECO:0008006" key="3">
    <source>
        <dbReference type="Google" id="ProtNLM"/>
    </source>
</evidence>
<comment type="caution">
    <text evidence="1">The sequence shown here is derived from an EMBL/GenBank/DDBJ whole genome shotgun (WGS) entry which is preliminary data.</text>
</comment>
<dbReference type="STRING" id="1798482.A2763_03640"/>
<dbReference type="InterPro" id="IPR003837">
    <property type="entry name" value="GatC"/>
</dbReference>
<dbReference type="Gene3D" id="1.10.20.60">
    <property type="entry name" value="Glu-tRNAGln amidotransferase C subunit, N-terminal domain"/>
    <property type="match status" value="1"/>
</dbReference>
<dbReference type="EMBL" id="MFKV01000008">
    <property type="protein sequence ID" value="OGG50671.1"/>
    <property type="molecule type" value="Genomic_DNA"/>
</dbReference>
<dbReference type="AlphaFoldDB" id="A0A1F6CNU5"/>
<organism evidence="1 2">
    <name type="scientific">Candidatus Kaiserbacteria bacterium RIFCSPHIGHO2_01_FULL_54_36</name>
    <dbReference type="NCBI Taxonomy" id="1798482"/>
    <lineage>
        <taxon>Bacteria</taxon>
        <taxon>Candidatus Kaiseribacteriota</taxon>
    </lineage>
</organism>
<reference evidence="1 2" key="1">
    <citation type="journal article" date="2016" name="Nat. Commun.">
        <title>Thousands of microbial genomes shed light on interconnected biogeochemical processes in an aquifer system.</title>
        <authorList>
            <person name="Anantharaman K."/>
            <person name="Brown C.T."/>
            <person name="Hug L.A."/>
            <person name="Sharon I."/>
            <person name="Castelle C.J."/>
            <person name="Probst A.J."/>
            <person name="Thomas B.C."/>
            <person name="Singh A."/>
            <person name="Wilkins M.J."/>
            <person name="Karaoz U."/>
            <person name="Brodie E.L."/>
            <person name="Williams K.H."/>
            <person name="Hubbard S.S."/>
            <person name="Banfield J.F."/>
        </authorList>
    </citation>
    <scope>NUCLEOTIDE SEQUENCE [LARGE SCALE GENOMIC DNA]</scope>
</reference>
<accession>A0A1F6CNU5</accession>
<dbReference type="Pfam" id="PF02686">
    <property type="entry name" value="GatC"/>
    <property type="match status" value="1"/>
</dbReference>
<protein>
    <recommendedName>
        <fullName evidence="3">Aspartyl/glutamyl-tRNA(Asn/Gln) amidotransferase subunit C</fullName>
    </recommendedName>
</protein>
<evidence type="ECO:0000313" key="1">
    <source>
        <dbReference type="EMBL" id="OGG50671.1"/>
    </source>
</evidence>
<dbReference type="SUPFAM" id="SSF141000">
    <property type="entry name" value="Glu-tRNAGln amidotransferase C subunit"/>
    <property type="match status" value="1"/>
</dbReference>
<dbReference type="Proteomes" id="UP000178370">
    <property type="component" value="Unassembled WGS sequence"/>
</dbReference>
<sequence>MTGQVDIAALAKLARLEVSAEELAKLEKEIPAILAFVETIQSANTGKEASTPALRNVMRADENPHESGIYTERLLKAAPAVEKNRIVVKQVISRKKS</sequence>
<proteinExistence type="predicted"/>
<dbReference type="GO" id="GO:0006450">
    <property type="term" value="P:regulation of translational fidelity"/>
    <property type="evidence" value="ECO:0007669"/>
    <property type="project" value="InterPro"/>
</dbReference>